<comment type="caution">
    <text evidence="2">The sequence shown here is derived from an EMBL/GenBank/DDBJ whole genome shotgun (WGS) entry which is preliminary data.</text>
</comment>
<feature type="transmembrane region" description="Helical" evidence="1">
    <location>
        <begin position="153"/>
        <end position="172"/>
    </location>
</feature>
<name>A0ABV6C7R3_9GAMM</name>
<proteinExistence type="predicted"/>
<protein>
    <submittedName>
        <fullName evidence="2">Uncharacterized protein</fullName>
    </submittedName>
</protein>
<dbReference type="RefSeq" id="WP_385876083.1">
    <property type="nucleotide sequence ID" value="NZ_JBHLXE010000027.1"/>
</dbReference>
<feature type="transmembrane region" description="Helical" evidence="1">
    <location>
        <begin position="129"/>
        <end position="147"/>
    </location>
</feature>
<keyword evidence="1" id="KW-0472">Membrane</keyword>
<accession>A0ABV6C7R3</accession>
<dbReference type="EMBL" id="JBHLXE010000027">
    <property type="protein sequence ID" value="MFC0178987.1"/>
    <property type="molecule type" value="Genomic_DNA"/>
</dbReference>
<feature type="transmembrane region" description="Helical" evidence="1">
    <location>
        <begin position="103"/>
        <end position="124"/>
    </location>
</feature>
<evidence type="ECO:0000313" key="2">
    <source>
        <dbReference type="EMBL" id="MFC0178987.1"/>
    </source>
</evidence>
<reference evidence="2 3" key="1">
    <citation type="submission" date="2024-09" db="EMBL/GenBank/DDBJ databases">
        <authorList>
            <person name="Sun Q."/>
            <person name="Mori K."/>
        </authorList>
    </citation>
    <scope>NUCLEOTIDE SEQUENCE [LARGE SCALE GENOMIC DNA]</scope>
    <source>
        <strain evidence="2 3">CCM 8545</strain>
    </source>
</reference>
<evidence type="ECO:0000256" key="1">
    <source>
        <dbReference type="SAM" id="Phobius"/>
    </source>
</evidence>
<organism evidence="2 3">
    <name type="scientific">Thorsellia kenyensis</name>
    <dbReference type="NCBI Taxonomy" id="1549888"/>
    <lineage>
        <taxon>Bacteria</taxon>
        <taxon>Pseudomonadati</taxon>
        <taxon>Pseudomonadota</taxon>
        <taxon>Gammaproteobacteria</taxon>
        <taxon>Enterobacterales</taxon>
        <taxon>Thorselliaceae</taxon>
        <taxon>Thorsellia</taxon>
    </lineage>
</organism>
<keyword evidence="1" id="KW-0812">Transmembrane</keyword>
<gene>
    <name evidence="2" type="ORF">ACFFIT_02575</name>
</gene>
<evidence type="ECO:0000313" key="3">
    <source>
        <dbReference type="Proteomes" id="UP001589758"/>
    </source>
</evidence>
<keyword evidence="3" id="KW-1185">Reference proteome</keyword>
<keyword evidence="1" id="KW-1133">Transmembrane helix</keyword>
<sequence length="287" mass="32640">MVKSEKYLEVVDFIMKNKSIDYKILKNTFDLNGEEARTIINKLKANKVIGLEPVGNRYMLQIAYDHQAFLNPSKLKEAIKVSTPTVRPKKRVDPVKQIKRHNFYQIAFFILTVLVVFLTCFWAVRADTLYLLFSIPVQLAIFVYSYQYTSNTIFSFIGASIFSLCFLLFINAKEPIFGEKYKEQKENSERVEKANAAVEEEKRINSIKIANSRGSILNKLLDPKSASFFGEKVSNISGSGVTCGFVSSNNHLGGKVTQRYVASLSPGVAFIEEEVKDFDTVWNQYCN</sequence>
<dbReference type="Proteomes" id="UP001589758">
    <property type="component" value="Unassembled WGS sequence"/>
</dbReference>